<keyword evidence="4" id="KW-1185">Reference proteome</keyword>
<comment type="similarity">
    <text evidence="1">Belongs to the CWC26 family.</text>
</comment>
<dbReference type="InterPro" id="IPR018609">
    <property type="entry name" value="Bud13"/>
</dbReference>
<organism evidence="3 4">
    <name type="scientific">Phtheirospermum japonicum</name>
    <dbReference type="NCBI Taxonomy" id="374723"/>
    <lineage>
        <taxon>Eukaryota</taxon>
        <taxon>Viridiplantae</taxon>
        <taxon>Streptophyta</taxon>
        <taxon>Embryophyta</taxon>
        <taxon>Tracheophyta</taxon>
        <taxon>Spermatophyta</taxon>
        <taxon>Magnoliopsida</taxon>
        <taxon>eudicotyledons</taxon>
        <taxon>Gunneridae</taxon>
        <taxon>Pentapetalae</taxon>
        <taxon>asterids</taxon>
        <taxon>lamiids</taxon>
        <taxon>Lamiales</taxon>
        <taxon>Orobanchaceae</taxon>
        <taxon>Orobanchaceae incertae sedis</taxon>
        <taxon>Phtheirospermum</taxon>
    </lineage>
</organism>
<accession>A0A830CXG9</accession>
<name>A0A830CXG9_9LAMI</name>
<feature type="compositionally biased region" description="Basic and acidic residues" evidence="2">
    <location>
        <begin position="271"/>
        <end position="289"/>
    </location>
</feature>
<feature type="compositionally biased region" description="Basic and acidic residues" evidence="2">
    <location>
        <begin position="316"/>
        <end position="331"/>
    </location>
</feature>
<sequence>MYVFRFFEVLLDTLCCTEHWDAVNCWLRIGKKEPSLIWPQYAPTSLKEYLKKYTTSNDKDKKKKKKKKVKPDVGGVLVVDEDPVWQKPVKPDEEEQDSADEEKPQVNEDIEVKRMRRLEQLRSKRPVGVISEDGSGWISVSDTPGAVKSEDQNSDISPPRKRRLRNDTPSPKPEQEADVPAGSDLSPPRQPHKHYRSTPESERRTLHSRGGRSARFDTSSPEPYEEVSDRGRDLSPPRRQQRDKHSSVPEPGRISSRLKAMDSDISPPRRARCDSRYKDDSQQIDKHSSVPEPGRISSRPKAMDSDISPPRRARHDSRYQDDSQQIDKHSSVPEPGRISSRLKAMDSDISPPRRARHDSRYQDDSQQIDKHSLVPEPGRISSRPKAMDSDISPPRRARRNSRYQDDSRASSAADLSPPRKFKNERSSSIVSTRNSIHKLDDNNTAAAAPPASDLSPPRKRRKESPSSSHRPKTGLVSGRDIKAEIDKTKKEDLLRFNALDPSVSGRGAEPIYRDPKTGERMSKEEYFESQKKKRKKDEKPKEIKVEWGQGLAQKREAEARLQEIEAEKNKPFARSRDDPDLDSMLKERVRWGDPMAHLKKHLEPVLPDLGDSERMKESGFIVPQEVPSHSWIRRGLDAAPNRYGIKPGRHWDGVDRSTGYEKELFKRTNEKRATEREAYLWSVSDM</sequence>
<evidence type="ECO:0000256" key="2">
    <source>
        <dbReference type="SAM" id="MobiDB-lite"/>
    </source>
</evidence>
<dbReference type="GO" id="GO:0005684">
    <property type="term" value="C:U2-type spliceosomal complex"/>
    <property type="evidence" value="ECO:0007669"/>
    <property type="project" value="TreeGrafter"/>
</dbReference>
<feature type="compositionally biased region" description="Basic and acidic residues" evidence="2">
    <location>
        <begin position="101"/>
        <end position="122"/>
    </location>
</feature>
<feature type="compositionally biased region" description="Basic and acidic residues" evidence="2">
    <location>
        <begin position="227"/>
        <end position="236"/>
    </location>
</feature>
<feature type="compositionally biased region" description="Basic and acidic residues" evidence="2">
    <location>
        <begin position="479"/>
        <end position="494"/>
    </location>
</feature>
<feature type="region of interest" description="Disordered" evidence="2">
    <location>
        <begin position="55"/>
        <end position="554"/>
    </location>
</feature>
<dbReference type="EMBL" id="BMAC01000587">
    <property type="protein sequence ID" value="GFP99765.1"/>
    <property type="molecule type" value="Genomic_DNA"/>
</dbReference>
<proteinExistence type="inferred from homology"/>
<dbReference type="PANTHER" id="PTHR31809:SF0">
    <property type="entry name" value="BUD13 HOMOLOG"/>
    <property type="match status" value="1"/>
</dbReference>
<dbReference type="AlphaFoldDB" id="A0A830CXG9"/>
<feature type="compositionally biased region" description="Basic and acidic residues" evidence="2">
    <location>
        <begin position="358"/>
        <end position="373"/>
    </location>
</feature>
<dbReference type="OrthoDB" id="6022at2759"/>
<dbReference type="Pfam" id="PF09736">
    <property type="entry name" value="Bud13"/>
    <property type="match status" value="1"/>
</dbReference>
<protein>
    <submittedName>
        <fullName evidence="3">Bud13 homolog</fullName>
    </submittedName>
</protein>
<evidence type="ECO:0000313" key="4">
    <source>
        <dbReference type="Proteomes" id="UP000653305"/>
    </source>
</evidence>
<dbReference type="GO" id="GO:0003723">
    <property type="term" value="F:RNA binding"/>
    <property type="evidence" value="ECO:0007669"/>
    <property type="project" value="TreeGrafter"/>
</dbReference>
<evidence type="ECO:0000256" key="1">
    <source>
        <dbReference type="ARBA" id="ARBA00011069"/>
    </source>
</evidence>
<feature type="compositionally biased region" description="Basic and acidic residues" evidence="2">
    <location>
        <begin position="511"/>
        <end position="530"/>
    </location>
</feature>
<dbReference type="PANTHER" id="PTHR31809">
    <property type="entry name" value="BUD13 HOMOLOG"/>
    <property type="match status" value="1"/>
</dbReference>
<dbReference type="Proteomes" id="UP000653305">
    <property type="component" value="Unassembled WGS sequence"/>
</dbReference>
<comment type="caution">
    <text evidence="3">The sequence shown here is derived from an EMBL/GenBank/DDBJ whole genome shotgun (WGS) entry which is preliminary data.</text>
</comment>
<dbReference type="InterPro" id="IPR051112">
    <property type="entry name" value="CWC26_splicing_factor"/>
</dbReference>
<gene>
    <name evidence="3" type="ORF">PHJA_002120600</name>
</gene>
<dbReference type="GO" id="GO:0070274">
    <property type="term" value="C:RES complex"/>
    <property type="evidence" value="ECO:0007669"/>
    <property type="project" value="TreeGrafter"/>
</dbReference>
<reference evidence="3" key="1">
    <citation type="submission" date="2020-07" db="EMBL/GenBank/DDBJ databases">
        <title>Ethylene signaling mediates host invasion by parasitic plants.</title>
        <authorList>
            <person name="Yoshida S."/>
        </authorList>
    </citation>
    <scope>NUCLEOTIDE SEQUENCE</scope>
    <source>
        <strain evidence="3">Okayama</strain>
    </source>
</reference>
<evidence type="ECO:0000313" key="3">
    <source>
        <dbReference type="EMBL" id="GFP99765.1"/>
    </source>
</evidence>
<dbReference type="GO" id="GO:0000398">
    <property type="term" value="P:mRNA splicing, via spliceosome"/>
    <property type="evidence" value="ECO:0007669"/>
    <property type="project" value="TreeGrafter"/>
</dbReference>